<feature type="domain" description="MIP18 family-like" evidence="1">
    <location>
        <begin position="15"/>
        <end position="82"/>
    </location>
</feature>
<dbReference type="Proteomes" id="UP000092839">
    <property type="component" value="Chromosome"/>
</dbReference>
<dbReference type="PANTHER" id="PTHR42831">
    <property type="entry name" value="FE-S PROTEIN MATURATION AUXILIARY FACTOR YITW"/>
    <property type="match status" value="1"/>
</dbReference>
<evidence type="ECO:0000259" key="1">
    <source>
        <dbReference type="Pfam" id="PF01883"/>
    </source>
</evidence>
<keyword evidence="3" id="KW-1185">Reference proteome</keyword>
<dbReference type="Pfam" id="PF01883">
    <property type="entry name" value="FeS_assembly_P"/>
    <property type="match status" value="1"/>
</dbReference>
<evidence type="ECO:0000313" key="3">
    <source>
        <dbReference type="Proteomes" id="UP000092839"/>
    </source>
</evidence>
<dbReference type="RefSeq" id="WP_065732533.1">
    <property type="nucleotide sequence ID" value="NZ_CP016428.1"/>
</dbReference>
<dbReference type="InterPro" id="IPR034904">
    <property type="entry name" value="FSCA_dom_sf"/>
</dbReference>
<dbReference type="KEGG" id="bic:LMTR13_08725"/>
<proteinExistence type="predicted"/>
<organism evidence="2 3">
    <name type="scientific">Bradyrhizobium icense</name>
    <dbReference type="NCBI Taxonomy" id="1274631"/>
    <lineage>
        <taxon>Bacteria</taxon>
        <taxon>Pseudomonadati</taxon>
        <taxon>Pseudomonadota</taxon>
        <taxon>Alphaproteobacteria</taxon>
        <taxon>Hyphomicrobiales</taxon>
        <taxon>Nitrobacteraceae</taxon>
        <taxon>Bradyrhizobium</taxon>
    </lineage>
</organism>
<dbReference type="InterPro" id="IPR052339">
    <property type="entry name" value="Fe-S_Maturation_MIP18"/>
</dbReference>
<reference evidence="2 3" key="1">
    <citation type="submission" date="2016-07" db="EMBL/GenBank/DDBJ databases">
        <title>Complete genome sequence of Bradyrhizobium icense LMTR 13T, a potential inoculant strain isolated from lima bean (Phaseolus lunatus) in Peru.</title>
        <authorList>
            <person name="Ormeno-Orrillo E."/>
            <person name="Duran D."/>
            <person name="Rogel M.A."/>
            <person name="Rey L."/>
            <person name="Imperial J."/>
            <person name="Ruiz-Argueso T."/>
            <person name="Martinez-Romero E."/>
        </authorList>
    </citation>
    <scope>NUCLEOTIDE SEQUENCE [LARGE SCALE GENOMIC DNA]</scope>
    <source>
        <strain evidence="2 3">LMTR 13</strain>
    </source>
</reference>
<dbReference type="SUPFAM" id="SSF117916">
    <property type="entry name" value="Fe-S cluster assembly (FSCA) domain-like"/>
    <property type="match status" value="1"/>
</dbReference>
<dbReference type="InterPro" id="IPR002744">
    <property type="entry name" value="MIP18-like"/>
</dbReference>
<dbReference type="STRING" id="1274631.LMTR13_08725"/>
<protein>
    <submittedName>
        <fullName evidence="2">Aromatic ring hydroxylase</fullName>
    </submittedName>
</protein>
<gene>
    <name evidence="2" type="ORF">LMTR13_08725</name>
</gene>
<evidence type="ECO:0000313" key="2">
    <source>
        <dbReference type="EMBL" id="ANW05404.1"/>
    </source>
</evidence>
<accession>A0A1B1URP3</accession>
<sequence>MRIVRAPSTGELVSQIRDALRVAIDPELGHNIIDLGFVYDIAIVGDAVRITMTTTSPSCPTTCFLKEGVANILHVPGVGSVDIEMTFEPPWTPSRIEPSARASLGFAAIN</sequence>
<dbReference type="EMBL" id="CP016428">
    <property type="protein sequence ID" value="ANW05404.1"/>
    <property type="molecule type" value="Genomic_DNA"/>
</dbReference>
<dbReference type="Gene3D" id="3.30.300.130">
    <property type="entry name" value="Fe-S cluster assembly (FSCA)"/>
    <property type="match status" value="1"/>
</dbReference>
<dbReference type="AlphaFoldDB" id="A0A1B1URP3"/>
<name>A0A1B1URP3_9BRAD</name>
<dbReference type="PANTHER" id="PTHR42831:SF1">
    <property type="entry name" value="FE-S PROTEIN MATURATION AUXILIARY FACTOR YITW"/>
    <property type="match status" value="1"/>
</dbReference>